<dbReference type="AlphaFoldDB" id="A0A7V5PNA4"/>
<evidence type="ECO:0000256" key="1">
    <source>
        <dbReference type="ARBA" id="ARBA00004651"/>
    </source>
</evidence>
<sequence>MQLYTKIIAFIKPYWKQLSAALVLTLLYVLFNNLSMWISVDFVKELFEPSAMEQQVGAESDSLTSAQRAPSATDLMDIAKKGSGLYYSVKSRIN</sequence>
<feature type="transmembrane region" description="Helical" evidence="5">
    <location>
        <begin position="21"/>
        <end position="40"/>
    </location>
</feature>
<dbReference type="GO" id="GO:0005886">
    <property type="term" value="C:plasma membrane"/>
    <property type="evidence" value="ECO:0007669"/>
    <property type="project" value="UniProtKB-SubCell"/>
</dbReference>
<evidence type="ECO:0000256" key="4">
    <source>
        <dbReference type="ARBA" id="ARBA00023136"/>
    </source>
</evidence>
<accession>A0A7V5PNA4</accession>
<proteinExistence type="predicted"/>
<organism evidence="6">
    <name type="scientific">Caldithrix abyssi</name>
    <dbReference type="NCBI Taxonomy" id="187145"/>
    <lineage>
        <taxon>Bacteria</taxon>
        <taxon>Pseudomonadati</taxon>
        <taxon>Calditrichota</taxon>
        <taxon>Calditrichia</taxon>
        <taxon>Calditrichales</taxon>
        <taxon>Calditrichaceae</taxon>
        <taxon>Caldithrix</taxon>
    </lineage>
</organism>
<name>A0A7V5PNA4_CALAY</name>
<gene>
    <name evidence="6" type="ORF">ENJ89_03595</name>
</gene>
<reference evidence="6" key="1">
    <citation type="journal article" date="2020" name="mSystems">
        <title>Genome- and Community-Level Interaction Insights into Carbon Utilization and Element Cycling Functions of Hydrothermarchaeota in Hydrothermal Sediment.</title>
        <authorList>
            <person name="Zhou Z."/>
            <person name="Liu Y."/>
            <person name="Xu W."/>
            <person name="Pan J."/>
            <person name="Luo Z.H."/>
            <person name="Li M."/>
        </authorList>
    </citation>
    <scope>NUCLEOTIDE SEQUENCE [LARGE SCALE GENOMIC DNA]</scope>
    <source>
        <strain evidence="6">HyVt-527</strain>
    </source>
</reference>
<feature type="non-terminal residue" evidence="6">
    <location>
        <position position="94"/>
    </location>
</feature>
<dbReference type="InterPro" id="IPR036640">
    <property type="entry name" value="ABC1_TM_sf"/>
</dbReference>
<evidence type="ECO:0000313" key="6">
    <source>
        <dbReference type="EMBL" id="HHJ52256.1"/>
    </source>
</evidence>
<protein>
    <submittedName>
        <fullName evidence="6">Uncharacterized protein</fullName>
    </submittedName>
</protein>
<evidence type="ECO:0000256" key="2">
    <source>
        <dbReference type="ARBA" id="ARBA00022692"/>
    </source>
</evidence>
<evidence type="ECO:0000256" key="3">
    <source>
        <dbReference type="ARBA" id="ARBA00022989"/>
    </source>
</evidence>
<keyword evidence="2 5" id="KW-0812">Transmembrane</keyword>
<comment type="subcellular location">
    <subcellularLocation>
        <location evidence="1">Cell membrane</location>
        <topology evidence="1">Multi-pass membrane protein</topology>
    </subcellularLocation>
</comment>
<keyword evidence="3 5" id="KW-1133">Transmembrane helix</keyword>
<dbReference type="GO" id="GO:0005524">
    <property type="term" value="F:ATP binding"/>
    <property type="evidence" value="ECO:0007669"/>
    <property type="project" value="InterPro"/>
</dbReference>
<evidence type="ECO:0000256" key="5">
    <source>
        <dbReference type="SAM" id="Phobius"/>
    </source>
</evidence>
<dbReference type="EMBL" id="DROD01000241">
    <property type="protein sequence ID" value="HHJ52256.1"/>
    <property type="molecule type" value="Genomic_DNA"/>
</dbReference>
<dbReference type="Proteomes" id="UP000886124">
    <property type="component" value="Unassembled WGS sequence"/>
</dbReference>
<comment type="caution">
    <text evidence="6">The sequence shown here is derived from an EMBL/GenBank/DDBJ whole genome shotgun (WGS) entry which is preliminary data.</text>
</comment>
<keyword evidence="4 5" id="KW-0472">Membrane</keyword>
<dbReference type="Gene3D" id="1.20.1560.10">
    <property type="entry name" value="ABC transporter type 1, transmembrane domain"/>
    <property type="match status" value="1"/>
</dbReference>